<dbReference type="AlphaFoldDB" id="A0A822Z8R3"/>
<reference evidence="1 2" key="1">
    <citation type="journal article" date="2020" name="Mol. Biol. Evol.">
        <title>Distinct Expression and Methylation Patterns for Genes with Different Fates following a Single Whole-Genome Duplication in Flowering Plants.</title>
        <authorList>
            <person name="Shi T."/>
            <person name="Rahmani R.S."/>
            <person name="Gugger P.F."/>
            <person name="Wang M."/>
            <person name="Li H."/>
            <person name="Zhang Y."/>
            <person name="Li Z."/>
            <person name="Wang Q."/>
            <person name="Van de Peer Y."/>
            <person name="Marchal K."/>
            <person name="Chen J."/>
        </authorList>
    </citation>
    <scope>NUCLEOTIDE SEQUENCE [LARGE SCALE GENOMIC DNA]</scope>
    <source>
        <tissue evidence="1">Leaf</tissue>
    </source>
</reference>
<organism evidence="1 2">
    <name type="scientific">Nelumbo nucifera</name>
    <name type="common">Sacred lotus</name>
    <dbReference type="NCBI Taxonomy" id="4432"/>
    <lineage>
        <taxon>Eukaryota</taxon>
        <taxon>Viridiplantae</taxon>
        <taxon>Streptophyta</taxon>
        <taxon>Embryophyta</taxon>
        <taxon>Tracheophyta</taxon>
        <taxon>Spermatophyta</taxon>
        <taxon>Magnoliopsida</taxon>
        <taxon>Proteales</taxon>
        <taxon>Nelumbonaceae</taxon>
        <taxon>Nelumbo</taxon>
    </lineage>
</organism>
<dbReference type="EMBL" id="DUZY01000005">
    <property type="protein sequence ID" value="DAD41442.1"/>
    <property type="molecule type" value="Genomic_DNA"/>
</dbReference>
<proteinExistence type="predicted"/>
<gene>
    <name evidence="1" type="ORF">HUJ06_015765</name>
</gene>
<keyword evidence="2" id="KW-1185">Reference proteome</keyword>
<accession>A0A822Z8R3</accession>
<evidence type="ECO:0000313" key="1">
    <source>
        <dbReference type="EMBL" id="DAD41442.1"/>
    </source>
</evidence>
<comment type="caution">
    <text evidence="1">The sequence shown here is derived from an EMBL/GenBank/DDBJ whole genome shotgun (WGS) entry which is preliminary data.</text>
</comment>
<sequence>MEFPKIYEKNVLILKDVIDRSPDIGPRQNIMINKMLMIICILLSNKFTSSQSTLLNRCQELAISMKSVHATYNNSGEKENEAWRGNLPLNNLLISFGRVGISTNCCSVTPSIHFYKLNNIFSSISFFL</sequence>
<protein>
    <submittedName>
        <fullName evidence="1">Uncharacterized protein</fullName>
    </submittedName>
</protein>
<evidence type="ECO:0000313" key="2">
    <source>
        <dbReference type="Proteomes" id="UP000607653"/>
    </source>
</evidence>
<dbReference type="Proteomes" id="UP000607653">
    <property type="component" value="Unassembled WGS sequence"/>
</dbReference>
<name>A0A822Z8R3_NELNU</name>